<keyword evidence="2" id="KW-1185">Reference proteome</keyword>
<evidence type="ECO:0000313" key="2">
    <source>
        <dbReference type="Proteomes" id="UP000233551"/>
    </source>
</evidence>
<reference evidence="1 2" key="1">
    <citation type="submission" date="2017-11" db="EMBL/GenBank/DDBJ databases">
        <title>De-novo sequencing of pomegranate (Punica granatum L.) genome.</title>
        <authorList>
            <person name="Akparov Z."/>
            <person name="Amiraslanov A."/>
            <person name="Hajiyeva S."/>
            <person name="Abbasov M."/>
            <person name="Kaur K."/>
            <person name="Hamwieh A."/>
            <person name="Solovyev V."/>
            <person name="Salamov A."/>
            <person name="Braich B."/>
            <person name="Kosarev P."/>
            <person name="Mahmoud A."/>
            <person name="Hajiyev E."/>
            <person name="Babayeva S."/>
            <person name="Izzatullayeva V."/>
            <person name="Mammadov A."/>
            <person name="Mammadov A."/>
            <person name="Sharifova S."/>
            <person name="Ojaghi J."/>
            <person name="Eynullazada K."/>
            <person name="Bayramov B."/>
            <person name="Abdulazimova A."/>
            <person name="Shahmuradov I."/>
        </authorList>
    </citation>
    <scope>NUCLEOTIDE SEQUENCE [LARGE SCALE GENOMIC DNA]</scope>
    <source>
        <strain evidence="2">cv. AG2017</strain>
        <tissue evidence="1">Leaf</tissue>
    </source>
</reference>
<proteinExistence type="predicted"/>
<dbReference type="AlphaFoldDB" id="A0A2I0KE98"/>
<sequence>MQPERPELGSSFPAVDNPALMDLCSEVTFEEVKKALWGNWRWDSFSHFLPSGSLLAVALTLPPSSDRGDDEAFLEVQFRWSFVC</sequence>
<evidence type="ECO:0000313" key="1">
    <source>
        <dbReference type="EMBL" id="PKI66837.1"/>
    </source>
</evidence>
<dbReference type="EMBL" id="PGOL01000657">
    <property type="protein sequence ID" value="PKI66837.1"/>
    <property type="molecule type" value="Genomic_DNA"/>
</dbReference>
<name>A0A2I0KE98_PUNGR</name>
<gene>
    <name evidence="1" type="ORF">CRG98_012843</name>
</gene>
<accession>A0A2I0KE98</accession>
<protein>
    <submittedName>
        <fullName evidence="1">Uncharacterized protein</fullName>
    </submittedName>
</protein>
<dbReference type="Proteomes" id="UP000233551">
    <property type="component" value="Unassembled WGS sequence"/>
</dbReference>
<organism evidence="1 2">
    <name type="scientific">Punica granatum</name>
    <name type="common">Pomegranate</name>
    <dbReference type="NCBI Taxonomy" id="22663"/>
    <lineage>
        <taxon>Eukaryota</taxon>
        <taxon>Viridiplantae</taxon>
        <taxon>Streptophyta</taxon>
        <taxon>Embryophyta</taxon>
        <taxon>Tracheophyta</taxon>
        <taxon>Spermatophyta</taxon>
        <taxon>Magnoliopsida</taxon>
        <taxon>eudicotyledons</taxon>
        <taxon>Gunneridae</taxon>
        <taxon>Pentapetalae</taxon>
        <taxon>rosids</taxon>
        <taxon>malvids</taxon>
        <taxon>Myrtales</taxon>
        <taxon>Lythraceae</taxon>
        <taxon>Punica</taxon>
    </lineage>
</organism>
<comment type="caution">
    <text evidence="1">The sequence shown here is derived from an EMBL/GenBank/DDBJ whole genome shotgun (WGS) entry which is preliminary data.</text>
</comment>